<dbReference type="PROSITE" id="PS50885">
    <property type="entry name" value="HAMP"/>
    <property type="match status" value="1"/>
</dbReference>
<evidence type="ECO:0000313" key="3">
    <source>
        <dbReference type="EMBL" id="PMP67277.1"/>
    </source>
</evidence>
<accession>A0A2N7Q5F2</accession>
<evidence type="ECO:0000256" key="1">
    <source>
        <dbReference type="SAM" id="Phobius"/>
    </source>
</evidence>
<keyword evidence="1" id="KW-0472">Membrane</keyword>
<organism evidence="4 6">
    <name type="scientific">Thermodesulfobacterium geofontis</name>
    <dbReference type="NCBI Taxonomy" id="1295609"/>
    <lineage>
        <taxon>Bacteria</taxon>
        <taxon>Pseudomonadati</taxon>
        <taxon>Thermodesulfobacteriota</taxon>
        <taxon>Thermodesulfobacteria</taxon>
        <taxon>Thermodesulfobacteriales</taxon>
        <taxon>Thermodesulfobacteriaceae</taxon>
        <taxon>Thermodesulfobacterium</taxon>
    </lineage>
</organism>
<keyword evidence="1" id="KW-0812">Transmembrane</keyword>
<dbReference type="Pfam" id="PF13682">
    <property type="entry name" value="CZB"/>
    <property type="match status" value="1"/>
</dbReference>
<sequence>MGLKSWFKKLHRTLELHQKIVPIIVICFIILIVLTILVTSFMAYYVGITHAKNIILKNQFNLINDTIIKHGALIERMEGAPITNYKTIREEFLKKQKDIRIIRTPKIDELFGKESPEYYAIDKDEKEVLSKGMEKVSVDFEREKIKGVYPIKAEADCLRCHYNVSENEVIGAVSITLPIDYIIKELKLIVPLYIFLGLGGIITASFLVYFTYMFIAHRPLEKITNVLNRIAEGDLTVSIEEKIKDREDLIGRISNSTDRVLEYMKNFSSKTLDYSVKLVEQVDDIFKLVDNVNEKIKFQNLKIAQASIVVDDFGLTIGEISRITSSINNTAKEIKSKVENYQEAPNETKLKEIFTEVFNLGDKISELSLDIATNIEKGVKTSNAINQTFDEITQISSEISQLMDKISESTYETLLISSYMKTIASTVKTRKMEEILFDLFEKDVDRYVLRLQAHIKGIDRLDPERWGDYQAFPIGKWYYSEEGEKFRQIVKDFDFSEFEETYKTLHSIGKELIIAYNMEDTLKVERLFQQLKTVSRRLKLHLEDMRERYIEYYFKG</sequence>
<dbReference type="GO" id="GO:0016020">
    <property type="term" value="C:membrane"/>
    <property type="evidence" value="ECO:0007669"/>
    <property type="project" value="InterPro"/>
</dbReference>
<comment type="caution">
    <text evidence="4">The sequence shown here is derived from an EMBL/GenBank/DDBJ whole genome shotgun (WGS) entry which is preliminary data.</text>
</comment>
<dbReference type="GO" id="GO:0007165">
    <property type="term" value="P:signal transduction"/>
    <property type="evidence" value="ECO:0007669"/>
    <property type="project" value="InterPro"/>
</dbReference>
<dbReference type="AlphaFoldDB" id="A0A2N7Q5F2"/>
<dbReference type="Pfam" id="PF00672">
    <property type="entry name" value="HAMP"/>
    <property type="match status" value="1"/>
</dbReference>
<dbReference type="EMBL" id="PNIK01000054">
    <property type="protein sequence ID" value="PMP67277.1"/>
    <property type="molecule type" value="Genomic_DNA"/>
</dbReference>
<dbReference type="InterPro" id="IPR003660">
    <property type="entry name" value="HAMP_dom"/>
</dbReference>
<dbReference type="EMBL" id="PNJD01000479">
    <property type="protein sequence ID" value="PMP93300.1"/>
    <property type="molecule type" value="Genomic_DNA"/>
</dbReference>
<evidence type="ECO:0000259" key="2">
    <source>
        <dbReference type="PROSITE" id="PS50885"/>
    </source>
</evidence>
<name>A0A2N7Q5F2_9BACT</name>
<dbReference type="Proteomes" id="UP000235619">
    <property type="component" value="Unassembled WGS sequence"/>
</dbReference>
<dbReference type="Proteomes" id="UP000235460">
    <property type="component" value="Unassembled WGS sequence"/>
</dbReference>
<dbReference type="Gene3D" id="1.20.120.30">
    <property type="entry name" value="Aspartate receptor, ligand-binding domain"/>
    <property type="match status" value="1"/>
</dbReference>
<evidence type="ECO:0000313" key="6">
    <source>
        <dbReference type="Proteomes" id="UP000235619"/>
    </source>
</evidence>
<dbReference type="InterPro" id="IPR025991">
    <property type="entry name" value="Chemoreceptor_zinc-bind_dom"/>
</dbReference>
<gene>
    <name evidence="4" type="ORF">C0169_07940</name>
    <name evidence="3" type="ORF">C0190_03575</name>
</gene>
<dbReference type="Gene3D" id="3.30.450.290">
    <property type="match status" value="1"/>
</dbReference>
<dbReference type="PANTHER" id="PTHR32089:SF112">
    <property type="entry name" value="LYSOZYME-LIKE PROTEIN-RELATED"/>
    <property type="match status" value="1"/>
</dbReference>
<proteinExistence type="predicted"/>
<evidence type="ECO:0000313" key="5">
    <source>
        <dbReference type="Proteomes" id="UP000235460"/>
    </source>
</evidence>
<feature type="transmembrane region" description="Helical" evidence="1">
    <location>
        <begin position="192"/>
        <end position="215"/>
    </location>
</feature>
<dbReference type="SUPFAM" id="SSF58104">
    <property type="entry name" value="Methyl-accepting chemotaxis protein (MCP) signaling domain"/>
    <property type="match status" value="1"/>
</dbReference>
<reference evidence="5 6" key="1">
    <citation type="submission" date="2018-01" db="EMBL/GenBank/DDBJ databases">
        <title>Metagenomic assembled genomes from two thermal pools in the Uzon Caldera, Kamchatka, Russia.</title>
        <authorList>
            <person name="Wilkins L."/>
            <person name="Ettinger C."/>
        </authorList>
    </citation>
    <scope>NUCLEOTIDE SEQUENCE [LARGE SCALE GENOMIC DNA]</scope>
    <source>
        <strain evidence="4">ARK-04</strain>
        <strain evidence="3">ZAV-08</strain>
    </source>
</reference>
<keyword evidence="1" id="KW-1133">Transmembrane helix</keyword>
<dbReference type="PANTHER" id="PTHR32089">
    <property type="entry name" value="METHYL-ACCEPTING CHEMOTAXIS PROTEIN MCPB"/>
    <property type="match status" value="1"/>
</dbReference>
<feature type="domain" description="HAMP" evidence="2">
    <location>
        <begin position="218"/>
        <end position="269"/>
    </location>
</feature>
<feature type="transmembrane region" description="Helical" evidence="1">
    <location>
        <begin position="20"/>
        <end position="47"/>
    </location>
</feature>
<dbReference type="Gene3D" id="1.10.287.950">
    <property type="entry name" value="Methyl-accepting chemotaxis protein"/>
    <property type="match status" value="1"/>
</dbReference>
<protein>
    <recommendedName>
        <fullName evidence="2">HAMP domain-containing protein</fullName>
    </recommendedName>
</protein>
<evidence type="ECO:0000313" key="4">
    <source>
        <dbReference type="EMBL" id="PMP93300.1"/>
    </source>
</evidence>